<evidence type="ECO:0000313" key="2">
    <source>
        <dbReference type="EMBL" id="CAH2064291.1"/>
    </source>
</evidence>
<dbReference type="InterPro" id="IPR013101">
    <property type="entry name" value="LRR_PRU1-like"/>
</dbReference>
<dbReference type="Pfam" id="PF00646">
    <property type="entry name" value="F-box"/>
    <property type="match status" value="1"/>
</dbReference>
<dbReference type="Gene3D" id="1.20.1280.50">
    <property type="match status" value="1"/>
</dbReference>
<evidence type="ECO:0000313" key="3">
    <source>
        <dbReference type="Proteomes" id="UP000836841"/>
    </source>
</evidence>
<dbReference type="AlphaFoldDB" id="A0AAU9SDZ3"/>
<evidence type="ECO:0000259" key="1">
    <source>
        <dbReference type="PROSITE" id="PS50181"/>
    </source>
</evidence>
<dbReference type="SUPFAM" id="SSF81383">
    <property type="entry name" value="F-box domain"/>
    <property type="match status" value="1"/>
</dbReference>
<dbReference type="PANTHER" id="PTHR31900">
    <property type="entry name" value="F-BOX/RNI SUPERFAMILY PROTEIN-RELATED"/>
    <property type="match status" value="1"/>
</dbReference>
<organism evidence="2 3">
    <name type="scientific">Thlaspi arvense</name>
    <name type="common">Field penny-cress</name>
    <dbReference type="NCBI Taxonomy" id="13288"/>
    <lineage>
        <taxon>Eukaryota</taxon>
        <taxon>Viridiplantae</taxon>
        <taxon>Streptophyta</taxon>
        <taxon>Embryophyta</taxon>
        <taxon>Tracheophyta</taxon>
        <taxon>Spermatophyta</taxon>
        <taxon>Magnoliopsida</taxon>
        <taxon>eudicotyledons</taxon>
        <taxon>Gunneridae</taxon>
        <taxon>Pentapetalae</taxon>
        <taxon>rosids</taxon>
        <taxon>malvids</taxon>
        <taxon>Brassicales</taxon>
        <taxon>Brassicaceae</taxon>
        <taxon>Thlaspideae</taxon>
        <taxon>Thlaspi</taxon>
    </lineage>
</organism>
<sequence length="380" mass="44042">MFGLTRRGAMNEDRISELPEALLLQILSLLATKDAIATSVLSKGWRSLWKMVPRLEFVSPIKKFATNVGRSLLLHQAPVLESLHLRVRDSCDIGDIGVLAGIAFARHVREFVLDVFSYKLVPFPSSLFFSASLETLKLENLIQLHVPSPVSMKSLKTLHLVFVTYKDDESFRNLLSGCPNLENLVLCRDFHLVEVGRSYTIVAPSLKRLSIHDYSDGRFKGGQFTYLLFKIKFPTGAIFYRLVYLEMYTNKAEWWRVLALMLDSSPKLQVLKLVYIDENLHYGRTKWPVMEKWREPEYVPECLLSHLEKFVWTIYNWDREEEIEVATYILRNAKRLKNATISARPIQYKELSKLEERYKMLMELDGVVRASNSCHLVFVE</sequence>
<dbReference type="Gene3D" id="3.80.10.10">
    <property type="entry name" value="Ribonuclease Inhibitor"/>
    <property type="match status" value="1"/>
</dbReference>
<protein>
    <recommendedName>
        <fullName evidence="1">F-box domain-containing protein</fullName>
    </recommendedName>
</protein>
<dbReference type="Proteomes" id="UP000836841">
    <property type="component" value="Chromosome 5"/>
</dbReference>
<keyword evidence="3" id="KW-1185">Reference proteome</keyword>
<dbReference type="EMBL" id="OU466861">
    <property type="protein sequence ID" value="CAH2064291.1"/>
    <property type="molecule type" value="Genomic_DNA"/>
</dbReference>
<dbReference type="InterPro" id="IPR032675">
    <property type="entry name" value="LRR_dom_sf"/>
</dbReference>
<dbReference type="SMART" id="SM00579">
    <property type="entry name" value="FBD"/>
    <property type="match status" value="1"/>
</dbReference>
<dbReference type="InterPro" id="IPR036047">
    <property type="entry name" value="F-box-like_dom_sf"/>
</dbReference>
<dbReference type="PANTHER" id="PTHR31900:SF34">
    <property type="entry name" value="EMB|CAB62440.1-RELATED"/>
    <property type="match status" value="1"/>
</dbReference>
<reference evidence="2 3" key="1">
    <citation type="submission" date="2022-03" db="EMBL/GenBank/DDBJ databases">
        <authorList>
            <person name="Nunn A."/>
            <person name="Chopra R."/>
            <person name="Nunn A."/>
            <person name="Contreras Garrido A."/>
        </authorList>
    </citation>
    <scope>NUCLEOTIDE SEQUENCE [LARGE SCALE GENOMIC DNA]</scope>
</reference>
<dbReference type="Pfam" id="PF07723">
    <property type="entry name" value="LRR_2"/>
    <property type="match status" value="1"/>
</dbReference>
<dbReference type="SMART" id="SM00256">
    <property type="entry name" value="FBOX"/>
    <property type="match status" value="1"/>
</dbReference>
<proteinExistence type="predicted"/>
<dbReference type="InterPro" id="IPR001810">
    <property type="entry name" value="F-box_dom"/>
</dbReference>
<name>A0AAU9SDZ3_THLAR</name>
<feature type="domain" description="F-box" evidence="1">
    <location>
        <begin position="12"/>
        <end position="48"/>
    </location>
</feature>
<dbReference type="InterPro" id="IPR050232">
    <property type="entry name" value="FBL13/AtMIF1-like"/>
</dbReference>
<accession>A0AAU9SDZ3</accession>
<dbReference type="PROSITE" id="PS50181">
    <property type="entry name" value="FBOX"/>
    <property type="match status" value="1"/>
</dbReference>
<gene>
    <name evidence="2" type="ORF">TAV2_LOCUS16851</name>
</gene>
<dbReference type="InterPro" id="IPR006566">
    <property type="entry name" value="FBD"/>
</dbReference>
<dbReference type="SUPFAM" id="SSF52047">
    <property type="entry name" value="RNI-like"/>
    <property type="match status" value="1"/>
</dbReference>
<dbReference type="Pfam" id="PF08387">
    <property type="entry name" value="FBD"/>
    <property type="match status" value="1"/>
</dbReference>